<comment type="caution">
    <text evidence="1">The sequence shown here is derived from an EMBL/GenBank/DDBJ whole genome shotgun (WGS) entry which is preliminary data.</text>
</comment>
<reference evidence="1 2" key="1">
    <citation type="submission" date="2019-04" db="EMBL/GenBank/DDBJ databases">
        <authorList>
            <person name="Li J."/>
        </authorList>
    </citation>
    <scope>NUCLEOTIDE SEQUENCE [LARGE SCALE GENOMIC DNA]</scope>
    <source>
        <strain evidence="1 2">KCTC 42687</strain>
    </source>
</reference>
<protein>
    <submittedName>
        <fullName evidence="1">Uncharacterized protein</fullName>
    </submittedName>
</protein>
<organism evidence="1 2">
    <name type="scientific">Paracoccus gahaiensis</name>
    <dbReference type="NCBI Taxonomy" id="1706839"/>
    <lineage>
        <taxon>Bacteria</taxon>
        <taxon>Pseudomonadati</taxon>
        <taxon>Pseudomonadota</taxon>
        <taxon>Alphaproteobacteria</taxon>
        <taxon>Rhodobacterales</taxon>
        <taxon>Paracoccaceae</taxon>
        <taxon>Paracoccus</taxon>
    </lineage>
</organism>
<sequence>MRLTMAITQKGSLTTEPQKLTTLFWKIQKNGGKRCQAETSGQMAKTNLDEDIERMIEAKVALALRVIKL</sequence>
<dbReference type="EMBL" id="SUNI01000023">
    <property type="protein sequence ID" value="TJZ89948.1"/>
    <property type="molecule type" value="Genomic_DNA"/>
</dbReference>
<dbReference type="RefSeq" id="WP_136887311.1">
    <property type="nucleotide sequence ID" value="NZ_SUNI01000023.1"/>
</dbReference>
<evidence type="ECO:0000313" key="1">
    <source>
        <dbReference type="EMBL" id="TJZ89948.1"/>
    </source>
</evidence>
<gene>
    <name evidence="1" type="ORF">FA743_17245</name>
</gene>
<proteinExistence type="predicted"/>
<dbReference type="Proteomes" id="UP000309747">
    <property type="component" value="Unassembled WGS sequence"/>
</dbReference>
<dbReference type="AlphaFoldDB" id="A0A4V5MUY2"/>
<accession>A0A4V5MUY2</accession>
<dbReference type="OrthoDB" id="9951938at2"/>
<keyword evidence="2" id="KW-1185">Reference proteome</keyword>
<name>A0A4V5MUY2_9RHOB</name>
<evidence type="ECO:0000313" key="2">
    <source>
        <dbReference type="Proteomes" id="UP000309747"/>
    </source>
</evidence>